<dbReference type="Gene3D" id="3.30.70.330">
    <property type="match status" value="1"/>
</dbReference>
<protein>
    <recommendedName>
        <fullName evidence="3">Pre-rRNA-processing protein ESF2</fullName>
    </recommendedName>
    <alternativeName>
        <fullName evidence="7">18S rRNA factor 2</fullName>
    </alternativeName>
    <alternativeName>
        <fullName evidence="4">Pre-rRNA-processing protein esf2</fullName>
    </alternativeName>
</protein>
<sequence>MVKRGLSDSESENEDDWRNRDTDIESSDSSDENEDNDEQNHSDSNDYPGNHKKVIKDRFQASDSEEDDDYDAEFEKHVQEARREMEQSAKKLKQLTPEQLAKEQKKIKRSGVVYLSTIPPYMKPAKLRHVLQRFGKVGRLYLKPEDPKVYKARVKTGGNKKKKFVEGWCEFENKNDAKLAAQTLNGNKLGGKKGNFYYDDIMNIKYLKGFKWHDLTEAMNREIEIRESKMQSELSQAHKINKNFIKNVETSKMIENIKKRKKNVEPTVQRVYAQRSVTTNRAGADASQKDTKNTESGKLKKVLENIF</sequence>
<dbReference type="PANTHER" id="PTHR12311:SF7">
    <property type="entry name" value="ACTIVATOR OF BASAL TRANSCRIPTION 1"/>
    <property type="match status" value="1"/>
</dbReference>
<gene>
    <name evidence="11" type="ORF">OGATHE_000403</name>
</gene>
<feature type="compositionally biased region" description="Acidic residues" evidence="9">
    <location>
        <begin position="63"/>
        <end position="72"/>
    </location>
</feature>
<keyword evidence="5 8" id="KW-0694">RNA-binding</keyword>
<evidence type="ECO:0000256" key="6">
    <source>
        <dbReference type="ARBA" id="ARBA00023242"/>
    </source>
</evidence>
<dbReference type="GO" id="GO:0005730">
    <property type="term" value="C:nucleolus"/>
    <property type="evidence" value="ECO:0007669"/>
    <property type="project" value="UniProtKB-SubCell"/>
</dbReference>
<dbReference type="InterPro" id="IPR039119">
    <property type="entry name" value="ABT1/Esf2"/>
</dbReference>
<feature type="compositionally biased region" description="Acidic residues" evidence="9">
    <location>
        <begin position="24"/>
        <end position="37"/>
    </location>
</feature>
<feature type="domain" description="RRM" evidence="10">
    <location>
        <begin position="111"/>
        <end position="193"/>
    </location>
</feature>
<reference evidence="11" key="1">
    <citation type="journal article" date="2021" name="Open Biol.">
        <title>Shared evolutionary footprints suggest mitochondrial oxidative damage underlies multiple complex I losses in fungi.</title>
        <authorList>
            <person name="Schikora-Tamarit M.A."/>
            <person name="Marcet-Houben M."/>
            <person name="Nosek J."/>
            <person name="Gabaldon T."/>
        </authorList>
    </citation>
    <scope>NUCLEOTIDE SEQUENCE</scope>
    <source>
        <strain evidence="11">NCAIM Y.01608</strain>
    </source>
</reference>
<keyword evidence="6" id="KW-0539">Nucleus</keyword>
<feature type="region of interest" description="Disordered" evidence="9">
    <location>
        <begin position="1"/>
        <end position="74"/>
    </location>
</feature>
<evidence type="ECO:0000313" key="12">
    <source>
        <dbReference type="Proteomes" id="UP000788993"/>
    </source>
</evidence>
<dbReference type="GO" id="GO:0000447">
    <property type="term" value="P:endonucleolytic cleavage in ITS1 to separate SSU-rRNA from 5.8S rRNA and LSU-rRNA from tricistronic rRNA transcript (SSU-rRNA, 5.8S rRNA, LSU-rRNA)"/>
    <property type="evidence" value="ECO:0007669"/>
    <property type="project" value="TreeGrafter"/>
</dbReference>
<name>A0A9P8TGC2_9ASCO</name>
<dbReference type="PANTHER" id="PTHR12311">
    <property type="entry name" value="ACTIVATOR OF BASAL TRANSCRIPTION 1"/>
    <property type="match status" value="1"/>
</dbReference>
<evidence type="ECO:0000256" key="4">
    <source>
        <dbReference type="ARBA" id="ARBA00021800"/>
    </source>
</evidence>
<dbReference type="EMBL" id="JAEUBD010000095">
    <property type="protein sequence ID" value="KAH3677749.1"/>
    <property type="molecule type" value="Genomic_DNA"/>
</dbReference>
<keyword evidence="12" id="KW-1185">Reference proteome</keyword>
<dbReference type="GO" id="GO:0003723">
    <property type="term" value="F:RNA binding"/>
    <property type="evidence" value="ECO:0007669"/>
    <property type="project" value="UniProtKB-UniRule"/>
</dbReference>
<dbReference type="CDD" id="cd12263">
    <property type="entry name" value="RRM_ABT1_like"/>
    <property type="match status" value="1"/>
</dbReference>
<comment type="similarity">
    <text evidence="2">Belongs to the ESF2/ABP1 family.</text>
</comment>
<evidence type="ECO:0000256" key="8">
    <source>
        <dbReference type="PROSITE-ProRule" id="PRU00176"/>
    </source>
</evidence>
<dbReference type="AlphaFoldDB" id="A0A9P8TGC2"/>
<dbReference type="InterPro" id="IPR034353">
    <property type="entry name" value="ABT1/ESF2_RRM"/>
</dbReference>
<dbReference type="Proteomes" id="UP000788993">
    <property type="component" value="Unassembled WGS sequence"/>
</dbReference>
<dbReference type="InterPro" id="IPR000504">
    <property type="entry name" value="RRM_dom"/>
</dbReference>
<organism evidence="11 12">
    <name type="scientific">Ogataea polymorpha</name>
    <dbReference type="NCBI Taxonomy" id="460523"/>
    <lineage>
        <taxon>Eukaryota</taxon>
        <taxon>Fungi</taxon>
        <taxon>Dikarya</taxon>
        <taxon>Ascomycota</taxon>
        <taxon>Saccharomycotina</taxon>
        <taxon>Pichiomycetes</taxon>
        <taxon>Pichiales</taxon>
        <taxon>Pichiaceae</taxon>
        <taxon>Ogataea</taxon>
    </lineage>
</organism>
<evidence type="ECO:0000259" key="10">
    <source>
        <dbReference type="PROSITE" id="PS50102"/>
    </source>
</evidence>
<evidence type="ECO:0000256" key="2">
    <source>
        <dbReference type="ARBA" id="ARBA00005819"/>
    </source>
</evidence>
<dbReference type="PROSITE" id="PS50102">
    <property type="entry name" value="RRM"/>
    <property type="match status" value="1"/>
</dbReference>
<comment type="caution">
    <text evidence="11">The sequence shown here is derived from an EMBL/GenBank/DDBJ whole genome shotgun (WGS) entry which is preliminary data.</text>
</comment>
<comment type="subcellular location">
    <subcellularLocation>
        <location evidence="1">Nucleus</location>
        <location evidence="1">Nucleolus</location>
    </subcellularLocation>
</comment>
<accession>A0A9P8TGC2</accession>
<feature type="region of interest" description="Disordered" evidence="9">
    <location>
        <begin position="275"/>
        <end position="295"/>
    </location>
</feature>
<dbReference type="GO" id="GO:0034462">
    <property type="term" value="P:small-subunit processome assembly"/>
    <property type="evidence" value="ECO:0007669"/>
    <property type="project" value="TreeGrafter"/>
</dbReference>
<dbReference type="GO" id="GO:0000480">
    <property type="term" value="P:endonucleolytic cleavage in 5'-ETS of tricistronic rRNA transcript (SSU-rRNA, 5.8S rRNA, LSU-rRNA)"/>
    <property type="evidence" value="ECO:0007669"/>
    <property type="project" value="TreeGrafter"/>
</dbReference>
<evidence type="ECO:0000256" key="9">
    <source>
        <dbReference type="SAM" id="MobiDB-lite"/>
    </source>
</evidence>
<evidence type="ECO:0000256" key="3">
    <source>
        <dbReference type="ARBA" id="ARBA00013906"/>
    </source>
</evidence>
<dbReference type="InterPro" id="IPR035979">
    <property type="entry name" value="RBD_domain_sf"/>
</dbReference>
<dbReference type="GO" id="GO:0000472">
    <property type="term" value="P:endonucleolytic cleavage to generate mature 5'-end of SSU-rRNA from (SSU-rRNA, 5.8S rRNA, LSU-rRNA)"/>
    <property type="evidence" value="ECO:0007669"/>
    <property type="project" value="TreeGrafter"/>
</dbReference>
<dbReference type="InterPro" id="IPR012677">
    <property type="entry name" value="Nucleotide-bd_a/b_plait_sf"/>
</dbReference>
<dbReference type="Pfam" id="PF00076">
    <property type="entry name" value="RRM_1"/>
    <property type="match status" value="1"/>
</dbReference>
<evidence type="ECO:0000256" key="1">
    <source>
        <dbReference type="ARBA" id="ARBA00004604"/>
    </source>
</evidence>
<evidence type="ECO:0000256" key="5">
    <source>
        <dbReference type="ARBA" id="ARBA00022884"/>
    </source>
</evidence>
<dbReference type="SUPFAM" id="SSF54928">
    <property type="entry name" value="RNA-binding domain, RBD"/>
    <property type="match status" value="1"/>
</dbReference>
<reference evidence="11" key="2">
    <citation type="submission" date="2021-01" db="EMBL/GenBank/DDBJ databases">
        <authorList>
            <person name="Schikora-Tamarit M.A."/>
        </authorList>
    </citation>
    <scope>NUCLEOTIDE SEQUENCE</scope>
    <source>
        <strain evidence="11">NCAIM Y.01608</strain>
    </source>
</reference>
<evidence type="ECO:0000313" key="11">
    <source>
        <dbReference type="EMBL" id="KAH3677749.1"/>
    </source>
</evidence>
<evidence type="ECO:0000256" key="7">
    <source>
        <dbReference type="ARBA" id="ARBA00032634"/>
    </source>
</evidence>
<proteinExistence type="inferred from homology"/>